<evidence type="ECO:0000259" key="14">
    <source>
        <dbReference type="Pfam" id="PF14306"/>
    </source>
</evidence>
<evidence type="ECO:0000313" key="15">
    <source>
        <dbReference type="EMBL" id="RXH70639.1"/>
    </source>
</evidence>
<dbReference type="GO" id="GO:0004781">
    <property type="term" value="F:sulfate adenylyltransferase (ATP) activity"/>
    <property type="evidence" value="ECO:0007669"/>
    <property type="project" value="UniProtKB-EC"/>
</dbReference>
<dbReference type="AlphaFoldDB" id="A0A498HI21"/>
<dbReference type="FunFam" id="3.40.50.620:FF:000006">
    <property type="entry name" value="bifunctional 3'-phosphoadenosine 5'-phosphosulfate synthase 1"/>
    <property type="match status" value="1"/>
</dbReference>
<dbReference type="GO" id="GO:0009507">
    <property type="term" value="C:chloroplast"/>
    <property type="evidence" value="ECO:0007669"/>
    <property type="project" value="UniProtKB-SubCell"/>
</dbReference>
<dbReference type="Pfam" id="PF01747">
    <property type="entry name" value="ATP-sulfurylase"/>
    <property type="match status" value="1"/>
</dbReference>
<dbReference type="GO" id="GO:0005524">
    <property type="term" value="F:ATP binding"/>
    <property type="evidence" value="ECO:0007669"/>
    <property type="project" value="UniProtKB-KW"/>
</dbReference>
<keyword evidence="5" id="KW-0934">Plastid</keyword>
<keyword evidence="10" id="KW-0809">Transit peptide</keyword>
<keyword evidence="8" id="KW-0547">Nucleotide-binding</keyword>
<dbReference type="NCBIfam" id="TIGR00339">
    <property type="entry name" value="sopT"/>
    <property type="match status" value="1"/>
</dbReference>
<dbReference type="Pfam" id="PF14306">
    <property type="entry name" value="PUA_2"/>
    <property type="match status" value="1"/>
</dbReference>
<evidence type="ECO:0000256" key="7">
    <source>
        <dbReference type="ARBA" id="ARBA00022695"/>
    </source>
</evidence>
<dbReference type="Pfam" id="PF25105">
    <property type="entry name" value="DUF7813"/>
    <property type="match status" value="1"/>
</dbReference>
<comment type="subcellular location">
    <subcellularLocation>
        <location evidence="1">Plastid</location>
        <location evidence="1">Chloroplast</location>
    </subcellularLocation>
</comment>
<dbReference type="PANTHER" id="PTHR11055">
    <property type="entry name" value="BIFUNCTIONAL 3'-PHOSPHOADENOSINE 5'-PHOSPHOSULFATE SYNTHASE"/>
    <property type="match status" value="1"/>
</dbReference>
<evidence type="ECO:0000259" key="13">
    <source>
        <dbReference type="Pfam" id="PF01747"/>
    </source>
</evidence>
<proteinExistence type="inferred from homology"/>
<keyword evidence="16" id="KW-1185">Reference proteome</keyword>
<accession>A0A498HI21</accession>
<evidence type="ECO:0000256" key="1">
    <source>
        <dbReference type="ARBA" id="ARBA00004229"/>
    </source>
</evidence>
<dbReference type="SUPFAM" id="SSF88697">
    <property type="entry name" value="PUA domain-like"/>
    <property type="match status" value="1"/>
</dbReference>
<dbReference type="InterPro" id="IPR056715">
    <property type="entry name" value="DUF7813"/>
</dbReference>
<comment type="caution">
    <text evidence="15">The sequence shown here is derived from an EMBL/GenBank/DDBJ whole genome shotgun (WGS) entry which is preliminary data.</text>
</comment>
<name>A0A498HI21_MALDO</name>
<comment type="catalytic activity">
    <reaction evidence="12">
        <text>sulfate + ATP + H(+) = adenosine 5'-phosphosulfate + diphosphate</text>
        <dbReference type="Rhea" id="RHEA:18133"/>
        <dbReference type="ChEBI" id="CHEBI:15378"/>
        <dbReference type="ChEBI" id="CHEBI:16189"/>
        <dbReference type="ChEBI" id="CHEBI:30616"/>
        <dbReference type="ChEBI" id="CHEBI:33019"/>
        <dbReference type="ChEBI" id="CHEBI:58243"/>
        <dbReference type="EC" id="2.7.7.4"/>
    </reaction>
</comment>
<organism evidence="15 16">
    <name type="scientific">Malus domestica</name>
    <name type="common">Apple</name>
    <name type="synonym">Pyrus malus</name>
    <dbReference type="NCBI Taxonomy" id="3750"/>
    <lineage>
        <taxon>Eukaryota</taxon>
        <taxon>Viridiplantae</taxon>
        <taxon>Streptophyta</taxon>
        <taxon>Embryophyta</taxon>
        <taxon>Tracheophyta</taxon>
        <taxon>Spermatophyta</taxon>
        <taxon>Magnoliopsida</taxon>
        <taxon>eudicotyledons</taxon>
        <taxon>Gunneridae</taxon>
        <taxon>Pentapetalae</taxon>
        <taxon>rosids</taxon>
        <taxon>fabids</taxon>
        <taxon>Rosales</taxon>
        <taxon>Rosaceae</taxon>
        <taxon>Amygdaloideae</taxon>
        <taxon>Maleae</taxon>
        <taxon>Malus</taxon>
    </lineage>
</organism>
<keyword evidence="6" id="KW-0808">Transferase</keyword>
<dbReference type="PANTHER" id="PTHR11055:SF41">
    <property type="entry name" value="SULFATE ADENYLYLTRANSFERASE"/>
    <property type="match status" value="1"/>
</dbReference>
<evidence type="ECO:0000256" key="3">
    <source>
        <dbReference type="ARBA" id="ARBA00012391"/>
    </source>
</evidence>
<dbReference type="InterPro" id="IPR024951">
    <property type="entry name" value="Sulfurylase_cat_dom"/>
</dbReference>
<gene>
    <name evidence="15" type="ORF">DVH24_013385</name>
</gene>
<keyword evidence="9" id="KW-0067">ATP-binding</keyword>
<evidence type="ECO:0000313" key="16">
    <source>
        <dbReference type="Proteomes" id="UP000290289"/>
    </source>
</evidence>
<dbReference type="InterPro" id="IPR014729">
    <property type="entry name" value="Rossmann-like_a/b/a_fold"/>
</dbReference>
<sequence>MTTTLAHSSAPIVIFSSSSSHSTSKLGFNGTDGTRVSEIVRSSLTFKAAKFTIFYDRARGRDGNGERNEGEEKGGNEEMDDRAVNLQFLINGLELGRWDMATLFFLLKFTEPQRQKLKTEAFRPWSPPSMASMATLFVKTPYPSHSFPKTSTTHFFPALKLSTHLGSKPRTPQRLRISNGLIEPDGGKLVELFVHESKKGETKKEAAALPRIKLSRIDLQWVHVISEGWSSPLRGFMRESEFLQTLHFNSLRLDDGSVVNMSVPIVLAIDDAQKRRICESTRVALVDSDDNLIAILKDIEIYKHHKEERIARTWGTTAPGLPYVDQAITNAGNWLIGGDLEVLEPIKYNDGLDRFRLSPAQLREEFTKRNADAVFAFQLRNPVHNGHALLMTDTRRRLLEMGYKNPILLLHPLGGYTKADDVPLSWRMKQHEKVLEDGVLDPETTVVSIFPSPMHYAGPTEVQWHAKARINAGADFYIVGRDPAGMGHPTEKRDLYDADHGKKVLSMAPGLERLNILPFKVAAYDKTQGKMAFFDPSRPQDFLFISGTKMRTLARNKENPPEGFMCPSGWEVLVDYYDSLAPADNGKVPEAVPA</sequence>
<keyword evidence="7" id="KW-0548">Nucleotidyltransferase</keyword>
<dbReference type="SUPFAM" id="SSF52374">
    <property type="entry name" value="Nucleotidylyl transferase"/>
    <property type="match status" value="1"/>
</dbReference>
<evidence type="ECO:0000256" key="11">
    <source>
        <dbReference type="ARBA" id="ARBA00037980"/>
    </source>
</evidence>
<comment type="similarity">
    <text evidence="11">Belongs to the sulfate adenylyltransferase family.</text>
</comment>
<dbReference type="CDD" id="cd00517">
    <property type="entry name" value="ATPS"/>
    <property type="match status" value="1"/>
</dbReference>
<evidence type="ECO:0000256" key="12">
    <source>
        <dbReference type="ARBA" id="ARBA00049370"/>
    </source>
</evidence>
<reference evidence="15 16" key="1">
    <citation type="submission" date="2018-10" db="EMBL/GenBank/DDBJ databases">
        <title>A high-quality apple genome assembly.</title>
        <authorList>
            <person name="Hu J."/>
        </authorList>
    </citation>
    <scope>NUCLEOTIDE SEQUENCE [LARGE SCALE GENOMIC DNA]</scope>
    <source>
        <strain evidence="16">cv. HFTH1</strain>
        <tissue evidence="15">Young leaf</tissue>
    </source>
</reference>
<evidence type="ECO:0000256" key="4">
    <source>
        <dbReference type="ARBA" id="ARBA00022528"/>
    </source>
</evidence>
<evidence type="ECO:0000256" key="10">
    <source>
        <dbReference type="ARBA" id="ARBA00022946"/>
    </source>
</evidence>
<evidence type="ECO:0000256" key="2">
    <source>
        <dbReference type="ARBA" id="ARBA00005048"/>
    </source>
</evidence>
<protein>
    <recommendedName>
        <fullName evidence="3">sulfate adenylyltransferase</fullName>
        <ecNumber evidence="3">2.7.7.4</ecNumber>
    </recommendedName>
</protein>
<evidence type="ECO:0000256" key="8">
    <source>
        <dbReference type="ARBA" id="ARBA00022741"/>
    </source>
</evidence>
<feature type="domain" description="Sulphate adenylyltransferase catalytic" evidence="13">
    <location>
        <begin position="354"/>
        <end position="575"/>
    </location>
</feature>
<dbReference type="GO" id="GO:0004020">
    <property type="term" value="F:adenylylsulfate kinase activity"/>
    <property type="evidence" value="ECO:0007669"/>
    <property type="project" value="TreeGrafter"/>
</dbReference>
<dbReference type="InterPro" id="IPR025980">
    <property type="entry name" value="ATP-Sase_PUA-like_dom"/>
</dbReference>
<dbReference type="GO" id="GO:0000103">
    <property type="term" value="P:sulfate assimilation"/>
    <property type="evidence" value="ECO:0007669"/>
    <property type="project" value="InterPro"/>
</dbReference>
<feature type="domain" description="ATP-sulfurylase PUA-like" evidence="14">
    <location>
        <begin position="182"/>
        <end position="344"/>
    </location>
</feature>
<dbReference type="InterPro" id="IPR002650">
    <property type="entry name" value="Sulphate_adenylyltransferase"/>
</dbReference>
<dbReference type="EC" id="2.7.7.4" evidence="3"/>
<dbReference type="Gene3D" id="3.40.50.620">
    <property type="entry name" value="HUPs"/>
    <property type="match status" value="1"/>
</dbReference>
<comment type="pathway">
    <text evidence="2">Sulfur metabolism; hydrogen sulfide biosynthesis; sulfite from sulfate: step 1/3.</text>
</comment>
<dbReference type="EMBL" id="RDQH01000342">
    <property type="protein sequence ID" value="RXH70639.1"/>
    <property type="molecule type" value="Genomic_DNA"/>
</dbReference>
<keyword evidence="4" id="KW-0150">Chloroplast</keyword>
<dbReference type="Proteomes" id="UP000290289">
    <property type="component" value="Chromosome 16"/>
</dbReference>
<dbReference type="InterPro" id="IPR015947">
    <property type="entry name" value="PUA-like_sf"/>
</dbReference>
<evidence type="ECO:0000256" key="5">
    <source>
        <dbReference type="ARBA" id="ARBA00022640"/>
    </source>
</evidence>
<dbReference type="FunFam" id="3.10.400.10:FF:000002">
    <property type="entry name" value="ATP sulfurylase 2"/>
    <property type="match status" value="1"/>
</dbReference>
<evidence type="ECO:0000256" key="9">
    <source>
        <dbReference type="ARBA" id="ARBA00022840"/>
    </source>
</evidence>
<dbReference type="Gene3D" id="3.10.400.10">
    <property type="entry name" value="Sulfate adenylyltransferase"/>
    <property type="match status" value="1"/>
</dbReference>
<dbReference type="STRING" id="3750.A0A498HI21"/>
<evidence type="ECO:0000256" key="6">
    <source>
        <dbReference type="ARBA" id="ARBA00022679"/>
    </source>
</evidence>